<dbReference type="Gene3D" id="3.30.420.40">
    <property type="match status" value="2"/>
</dbReference>
<dbReference type="PANTHER" id="PTHR18964">
    <property type="entry name" value="ROK (REPRESSOR, ORF, KINASE) FAMILY"/>
    <property type="match status" value="1"/>
</dbReference>
<dbReference type="Proteomes" id="UP000582837">
    <property type="component" value="Unassembled WGS sequence"/>
</dbReference>
<keyword evidence="2" id="KW-0418">Kinase</keyword>
<dbReference type="InterPro" id="IPR000600">
    <property type="entry name" value="ROK"/>
</dbReference>
<keyword evidence="2" id="KW-0808">Transferase</keyword>
<sequence length="405" mass="44183">MRKINTREFHRATRSTPREINRKILLNLVRELQPVSRADLARRMHVARGMITQLVDELIDQDVIAEGATANAPRGRKPKLLYVRTRDRYAIAVDVRFSRTHVALTDFDGRQLAMETFETVLNADDLVESIAVRANHLMEGRDPESCEGIGVVVPGMIHRRTGMIVNSPQMGWRDVPLRDSLSRATGLRVLIENAPIASALAHMWLPPFSHDGVDNFAYVTVSDGVGVSVVDDGEVFRGHGDIAGEFGHLPLNLDGPRCMCGMKGCLEAYTSNLATLARYFEVDAAVPATREAMRGYGFGMEDLIVRMRGGDAKAEWAIRETGRYLGIGLGGIITALSPARVIVSGEITQAWDIIREPIAAGVLARSLSPEAAATPIDIALTGDSSRIRGATALLVARRFAAPKVA</sequence>
<keyword evidence="3" id="KW-1185">Reference proteome</keyword>
<dbReference type="InterPro" id="IPR036388">
    <property type="entry name" value="WH-like_DNA-bd_sf"/>
</dbReference>
<name>A0A841H7L3_9BACT</name>
<dbReference type="RefSeq" id="WP_170031970.1">
    <property type="nucleotide sequence ID" value="NZ_JABDTL010000001.1"/>
</dbReference>
<dbReference type="PANTHER" id="PTHR18964:SF149">
    <property type="entry name" value="BIFUNCTIONAL UDP-N-ACETYLGLUCOSAMINE 2-EPIMERASE_N-ACETYLMANNOSAMINE KINASE"/>
    <property type="match status" value="1"/>
</dbReference>
<dbReference type="GO" id="GO:0016301">
    <property type="term" value="F:kinase activity"/>
    <property type="evidence" value="ECO:0007669"/>
    <property type="project" value="UniProtKB-KW"/>
</dbReference>
<dbReference type="SUPFAM" id="SSF46785">
    <property type="entry name" value="Winged helix' DNA-binding domain"/>
    <property type="match status" value="1"/>
</dbReference>
<evidence type="ECO:0000313" key="2">
    <source>
        <dbReference type="EMBL" id="MBB6073978.1"/>
    </source>
</evidence>
<dbReference type="SUPFAM" id="SSF53067">
    <property type="entry name" value="Actin-like ATPase domain"/>
    <property type="match status" value="1"/>
</dbReference>
<gene>
    <name evidence="2" type="ORF">HNQ61_005659</name>
</gene>
<reference evidence="2 3" key="1">
    <citation type="submission" date="2020-08" db="EMBL/GenBank/DDBJ databases">
        <title>Genomic Encyclopedia of Type Strains, Phase IV (KMG-IV): sequencing the most valuable type-strain genomes for metagenomic binning, comparative biology and taxonomic classification.</title>
        <authorList>
            <person name="Goeker M."/>
        </authorList>
    </citation>
    <scope>NUCLEOTIDE SEQUENCE [LARGE SCALE GENOMIC DNA]</scope>
    <source>
        <strain evidence="2 3">DSM 29007</strain>
    </source>
</reference>
<accession>A0A841H7L3</accession>
<dbReference type="InterPro" id="IPR043129">
    <property type="entry name" value="ATPase_NBD"/>
</dbReference>
<evidence type="ECO:0000313" key="3">
    <source>
        <dbReference type="Proteomes" id="UP000582837"/>
    </source>
</evidence>
<evidence type="ECO:0000256" key="1">
    <source>
        <dbReference type="ARBA" id="ARBA00006479"/>
    </source>
</evidence>
<proteinExistence type="inferred from homology"/>
<dbReference type="AlphaFoldDB" id="A0A841H7L3"/>
<organism evidence="2 3">
    <name type="scientific">Longimicrobium terrae</name>
    <dbReference type="NCBI Taxonomy" id="1639882"/>
    <lineage>
        <taxon>Bacteria</taxon>
        <taxon>Pseudomonadati</taxon>
        <taxon>Gemmatimonadota</taxon>
        <taxon>Longimicrobiia</taxon>
        <taxon>Longimicrobiales</taxon>
        <taxon>Longimicrobiaceae</taxon>
        <taxon>Longimicrobium</taxon>
    </lineage>
</organism>
<dbReference type="Pfam" id="PF00480">
    <property type="entry name" value="ROK"/>
    <property type="match status" value="1"/>
</dbReference>
<comment type="similarity">
    <text evidence="1">Belongs to the ROK (NagC/XylR) family.</text>
</comment>
<dbReference type="EMBL" id="JACHIA010000035">
    <property type="protein sequence ID" value="MBB6073978.1"/>
    <property type="molecule type" value="Genomic_DNA"/>
</dbReference>
<comment type="caution">
    <text evidence="2">The sequence shown here is derived from an EMBL/GenBank/DDBJ whole genome shotgun (WGS) entry which is preliminary data.</text>
</comment>
<dbReference type="InterPro" id="IPR036390">
    <property type="entry name" value="WH_DNA-bd_sf"/>
</dbReference>
<dbReference type="Gene3D" id="1.10.10.10">
    <property type="entry name" value="Winged helix-like DNA-binding domain superfamily/Winged helix DNA-binding domain"/>
    <property type="match status" value="1"/>
</dbReference>
<protein>
    <submittedName>
        <fullName evidence="2">Putative NBD/HSP70 family sugar kinase</fullName>
    </submittedName>
</protein>